<dbReference type="STRING" id="1206085.SAMN05443575_1493"/>
<dbReference type="OrthoDB" id="9810372at2"/>
<dbReference type="InterPro" id="IPR043129">
    <property type="entry name" value="ATPase_NBD"/>
</dbReference>
<dbReference type="Gene3D" id="3.30.420.40">
    <property type="match status" value="2"/>
</dbReference>
<organism evidence="2 3">
    <name type="scientific">Jatrophihabitans endophyticus</name>
    <dbReference type="NCBI Taxonomy" id="1206085"/>
    <lineage>
        <taxon>Bacteria</taxon>
        <taxon>Bacillati</taxon>
        <taxon>Actinomycetota</taxon>
        <taxon>Actinomycetes</taxon>
        <taxon>Jatrophihabitantales</taxon>
        <taxon>Jatrophihabitantaceae</taxon>
        <taxon>Jatrophihabitans</taxon>
    </lineage>
</organism>
<reference evidence="2 3" key="1">
    <citation type="submission" date="2016-11" db="EMBL/GenBank/DDBJ databases">
        <authorList>
            <person name="Jaros S."/>
            <person name="Januszkiewicz K."/>
            <person name="Wedrychowicz H."/>
        </authorList>
    </citation>
    <scope>NUCLEOTIDE SEQUENCE [LARGE SCALE GENOMIC DNA]</scope>
    <source>
        <strain evidence="2 3">DSM 45627</strain>
    </source>
</reference>
<evidence type="ECO:0000313" key="3">
    <source>
        <dbReference type="Proteomes" id="UP000186132"/>
    </source>
</evidence>
<accession>A0A1M5HE67</accession>
<gene>
    <name evidence="2" type="ORF">SAMN05443575_1493</name>
</gene>
<dbReference type="PANTHER" id="PTHR18964:SF149">
    <property type="entry name" value="BIFUNCTIONAL UDP-N-ACETYLGLUCOSAMINE 2-EPIMERASE_N-ACETYLMANNOSAMINE KINASE"/>
    <property type="match status" value="1"/>
</dbReference>
<name>A0A1M5HE67_9ACTN</name>
<comment type="similarity">
    <text evidence="1">Belongs to the ROK (NagC/XylR) family.</text>
</comment>
<keyword evidence="2" id="KW-0808">Transferase</keyword>
<evidence type="ECO:0000256" key="1">
    <source>
        <dbReference type="ARBA" id="ARBA00006479"/>
    </source>
</evidence>
<dbReference type="AlphaFoldDB" id="A0A1M5HE67"/>
<dbReference type="RefSeq" id="WP_073388160.1">
    <property type="nucleotide sequence ID" value="NZ_FQVU01000002.1"/>
</dbReference>
<dbReference type="Proteomes" id="UP000186132">
    <property type="component" value="Unassembled WGS sequence"/>
</dbReference>
<dbReference type="SUPFAM" id="SSF53067">
    <property type="entry name" value="Actin-like ATPase domain"/>
    <property type="match status" value="1"/>
</dbReference>
<proteinExistence type="inferred from homology"/>
<protein>
    <submittedName>
        <fullName evidence="2">Glucokinase</fullName>
    </submittedName>
</protein>
<keyword evidence="3" id="KW-1185">Reference proteome</keyword>
<dbReference type="PANTHER" id="PTHR18964">
    <property type="entry name" value="ROK (REPRESSOR, ORF, KINASE) FAMILY"/>
    <property type="match status" value="1"/>
</dbReference>
<sequence>MTETRPATPPPAVVALDVGGTGMKGWVCDRAGRSRRTAERPTPVAAGPDAVVRAVRDLVVELRGADDDIVAAGVVVPGMVDAANGVATWSANIGWRDVPLGTLLAADLGVPVAIDHDVRSGGLAEARIGAARGRASSLFVPVGTGIAGAFVVDGVAHAGARGAAGEVGHVIVHPDGEPCACGQHGCVETYASAAAVVRRYRARTGTARSAAEIAARLRVDPDARTVWDDAVTALSLGLVAATALYDPELVVIGGGLAAAGSVLLDPLVAALTARLAWRAPPPLVLAALGSAAGRYGAALIAWAAAGEPDIGSDWDTTAATTGVTA</sequence>
<dbReference type="EMBL" id="FQVU01000002">
    <property type="protein sequence ID" value="SHG14207.1"/>
    <property type="molecule type" value="Genomic_DNA"/>
</dbReference>
<dbReference type="Pfam" id="PF00480">
    <property type="entry name" value="ROK"/>
    <property type="match status" value="1"/>
</dbReference>
<keyword evidence="2" id="KW-0418">Kinase</keyword>
<dbReference type="InterPro" id="IPR000600">
    <property type="entry name" value="ROK"/>
</dbReference>
<dbReference type="GO" id="GO:0016301">
    <property type="term" value="F:kinase activity"/>
    <property type="evidence" value="ECO:0007669"/>
    <property type="project" value="UniProtKB-KW"/>
</dbReference>
<evidence type="ECO:0000313" key="2">
    <source>
        <dbReference type="EMBL" id="SHG14207.1"/>
    </source>
</evidence>